<feature type="non-terminal residue" evidence="1">
    <location>
        <position position="85"/>
    </location>
</feature>
<keyword evidence="2" id="KW-1185">Reference proteome</keyword>
<dbReference type="Proteomes" id="UP000789920">
    <property type="component" value="Unassembled WGS sequence"/>
</dbReference>
<reference evidence="1" key="1">
    <citation type="submission" date="2021-06" db="EMBL/GenBank/DDBJ databases">
        <authorList>
            <person name="Kallberg Y."/>
            <person name="Tangrot J."/>
            <person name="Rosling A."/>
        </authorList>
    </citation>
    <scope>NUCLEOTIDE SEQUENCE</scope>
    <source>
        <strain evidence="1">MA461A</strain>
    </source>
</reference>
<gene>
    <name evidence="1" type="ORF">RPERSI_LOCUS24667</name>
</gene>
<comment type="caution">
    <text evidence="1">The sequence shown here is derived from an EMBL/GenBank/DDBJ whole genome shotgun (WGS) entry which is preliminary data.</text>
</comment>
<evidence type="ECO:0000313" key="1">
    <source>
        <dbReference type="EMBL" id="CAG8817372.1"/>
    </source>
</evidence>
<accession>A0ACA9RYP4</accession>
<feature type="non-terminal residue" evidence="1">
    <location>
        <position position="1"/>
    </location>
</feature>
<dbReference type="EMBL" id="CAJVQC010079739">
    <property type="protein sequence ID" value="CAG8817372.1"/>
    <property type="molecule type" value="Genomic_DNA"/>
</dbReference>
<name>A0ACA9RYP4_9GLOM</name>
<protein>
    <submittedName>
        <fullName evidence="1">27839_t:CDS:1</fullName>
    </submittedName>
</protein>
<sequence>SVYDAEMYRILYNWLAKVHNYEIMGQWHLEEVRDDGKYHHLSVIKKDDDDKPVAILELLLITFSPKLNKHYEQVLKYAQQLCPLE</sequence>
<evidence type="ECO:0000313" key="2">
    <source>
        <dbReference type="Proteomes" id="UP000789920"/>
    </source>
</evidence>
<proteinExistence type="predicted"/>
<organism evidence="1 2">
    <name type="scientific">Racocetra persica</name>
    <dbReference type="NCBI Taxonomy" id="160502"/>
    <lineage>
        <taxon>Eukaryota</taxon>
        <taxon>Fungi</taxon>
        <taxon>Fungi incertae sedis</taxon>
        <taxon>Mucoromycota</taxon>
        <taxon>Glomeromycotina</taxon>
        <taxon>Glomeromycetes</taxon>
        <taxon>Diversisporales</taxon>
        <taxon>Gigasporaceae</taxon>
        <taxon>Racocetra</taxon>
    </lineage>
</organism>